<keyword evidence="4" id="KW-0808">Transferase</keyword>
<evidence type="ECO:0000259" key="13">
    <source>
        <dbReference type="PROSITE" id="PS50109"/>
    </source>
</evidence>
<dbReference type="SUPFAM" id="SSF55785">
    <property type="entry name" value="PYP-like sensor domain (PAS domain)"/>
    <property type="match status" value="1"/>
</dbReference>
<comment type="catalytic activity">
    <reaction evidence="1">
        <text>ATP + protein L-histidine = ADP + protein N-phospho-L-histidine.</text>
        <dbReference type="EC" id="2.7.13.3"/>
    </reaction>
</comment>
<keyword evidence="15" id="KW-1185">Reference proteome</keyword>
<evidence type="ECO:0000256" key="2">
    <source>
        <dbReference type="ARBA" id="ARBA00004141"/>
    </source>
</evidence>
<evidence type="ECO:0000256" key="3">
    <source>
        <dbReference type="ARBA" id="ARBA00012438"/>
    </source>
</evidence>
<evidence type="ECO:0000256" key="5">
    <source>
        <dbReference type="ARBA" id="ARBA00022692"/>
    </source>
</evidence>
<accession>A0AAX2ZCC9</accession>
<dbReference type="Proteomes" id="UP001198983">
    <property type="component" value="Chromosome"/>
</dbReference>
<keyword evidence="9 12" id="KW-1133">Transmembrane helix</keyword>
<dbReference type="EC" id="2.7.13.3" evidence="3"/>
<dbReference type="SUPFAM" id="SSF47384">
    <property type="entry name" value="Homodimeric domain of signal transducing histidine kinase"/>
    <property type="match status" value="1"/>
</dbReference>
<keyword evidence="7 14" id="KW-0418">Kinase</keyword>
<dbReference type="GO" id="GO:0016020">
    <property type="term" value="C:membrane"/>
    <property type="evidence" value="ECO:0007669"/>
    <property type="project" value="UniProtKB-SubCell"/>
</dbReference>
<feature type="domain" description="Histidine kinase" evidence="13">
    <location>
        <begin position="592"/>
        <end position="802"/>
    </location>
</feature>
<evidence type="ECO:0000256" key="8">
    <source>
        <dbReference type="ARBA" id="ARBA00022840"/>
    </source>
</evidence>
<dbReference type="InterPro" id="IPR050351">
    <property type="entry name" value="BphY/WalK/GraS-like"/>
</dbReference>
<keyword evidence="5 12" id="KW-0812">Transmembrane</keyword>
<dbReference type="GO" id="GO:0007234">
    <property type="term" value="P:osmosensory signaling via phosphorelay pathway"/>
    <property type="evidence" value="ECO:0007669"/>
    <property type="project" value="TreeGrafter"/>
</dbReference>
<dbReference type="CDD" id="cd00082">
    <property type="entry name" value="HisKA"/>
    <property type="match status" value="1"/>
</dbReference>
<protein>
    <recommendedName>
        <fullName evidence="3">histidine kinase</fullName>
        <ecNumber evidence="3">2.7.13.3</ecNumber>
    </recommendedName>
</protein>
<dbReference type="RefSeq" id="WP_228415533.1">
    <property type="nucleotide sequence ID" value="NZ_CP081135.1"/>
</dbReference>
<dbReference type="PANTHER" id="PTHR42878:SF7">
    <property type="entry name" value="SENSOR HISTIDINE KINASE GLRK"/>
    <property type="match status" value="1"/>
</dbReference>
<dbReference type="InterPro" id="IPR005467">
    <property type="entry name" value="His_kinase_dom"/>
</dbReference>
<feature type="transmembrane region" description="Helical" evidence="12">
    <location>
        <begin position="175"/>
        <end position="193"/>
    </location>
</feature>
<keyword evidence="10" id="KW-0902">Two-component regulatory system</keyword>
<evidence type="ECO:0000256" key="9">
    <source>
        <dbReference type="ARBA" id="ARBA00022989"/>
    </source>
</evidence>
<evidence type="ECO:0000256" key="10">
    <source>
        <dbReference type="ARBA" id="ARBA00023012"/>
    </source>
</evidence>
<feature type="transmembrane region" description="Helical" evidence="12">
    <location>
        <begin position="36"/>
        <end position="55"/>
    </location>
</feature>
<comment type="subcellular location">
    <subcellularLocation>
        <location evidence="2">Membrane</location>
        <topology evidence="2">Multi-pass membrane protein</topology>
    </subcellularLocation>
</comment>
<dbReference type="InterPro" id="IPR000014">
    <property type="entry name" value="PAS"/>
</dbReference>
<sequence>MNGFIVNLNTLTISLFLCVFFIILSSIGTRRSKKNIIQLVLIGTILTMKICYYLKKIATNTIIANDYNLFYMFLVGDIIVLILFYLMSDDEKLSLYRKIVLLINYGICIFSFCLSLNNVYTNLNNFMIISLIIGNICLFYSKYPKVIQTISLYYIINFILVLQSHVINWLIYSNIILDLLIVLLIFFKTYIIYIEQPNIKYSKTESSLNRSAINMKLYDERLNNYRMVNKILQEDYDLKEKNLHILLGQFKKSALLIDEDNYIINNDVVFKTMFNSYKDYHTAIKLDDFLNDNMIEKEKFLQSIEDARYYSESVITEVTIKDGRIFECVFSLYDEYESSKVICILSDITYEKKMALKIQENDVKYKKIVENIPYSIILEKNKEIIYNNNKLDIDLDNSDIKNIILNSATKGEINYIDDESKEISLFIDRIKFVEDNEEISLIEIKDISNYKKLLNKLEMSTNQYKTLIDTIPEAICVLDYESKEFEYANDTFFELFKIQDIENMDLDEIYNDIAISSGNINENIKYIRKTLKDGYGGLINIESSVVLININKSTKMVLIIRDITEEIKVESMKKEILESEIINKDKDDFFINMSHELLTPANLLHSSNQFIERNCKDIIKREPDGEFANSISVMKKHVEVLITLINKIMELSKLEEDNHNESNEIYDIVSLCEDIVTQLNKYTDYKNINIVFDTDEEEIYTKLDPDDMTKAILTLLSVVVKNSRIKSTIDFNIKTKVDKVIITIENFKRYNYEQYLDNYEEKILNLSMSIAKLIVNKYKGKMDMKTNKDDCILIEMELNIEKNINDNEKTIKVIDENFIYNEYKKICDL</sequence>
<keyword evidence="11 12" id="KW-0472">Membrane</keyword>
<dbReference type="Gene3D" id="3.30.450.20">
    <property type="entry name" value="PAS domain"/>
    <property type="match status" value="1"/>
</dbReference>
<dbReference type="KEGG" id="tem:JW646_14635"/>
<dbReference type="Pfam" id="PF13188">
    <property type="entry name" value="PAS_8"/>
    <property type="match status" value="1"/>
</dbReference>
<dbReference type="Gene3D" id="1.10.287.130">
    <property type="match status" value="1"/>
</dbReference>
<dbReference type="GO" id="GO:0030295">
    <property type="term" value="F:protein kinase activator activity"/>
    <property type="evidence" value="ECO:0007669"/>
    <property type="project" value="TreeGrafter"/>
</dbReference>
<keyword evidence="6" id="KW-0547">Nucleotide-binding</keyword>
<dbReference type="GO" id="GO:0000156">
    <property type="term" value="F:phosphorelay response regulator activity"/>
    <property type="evidence" value="ECO:0007669"/>
    <property type="project" value="TreeGrafter"/>
</dbReference>
<organism evidence="14 15">
    <name type="scientific">Terrisporobacter hibernicus</name>
    <dbReference type="NCBI Taxonomy" id="2813371"/>
    <lineage>
        <taxon>Bacteria</taxon>
        <taxon>Bacillati</taxon>
        <taxon>Bacillota</taxon>
        <taxon>Clostridia</taxon>
        <taxon>Peptostreptococcales</taxon>
        <taxon>Peptostreptococcaceae</taxon>
        <taxon>Terrisporobacter</taxon>
    </lineage>
</organism>
<feature type="transmembrane region" description="Helical" evidence="12">
    <location>
        <begin position="6"/>
        <end position="24"/>
    </location>
</feature>
<evidence type="ECO:0000256" key="6">
    <source>
        <dbReference type="ARBA" id="ARBA00022741"/>
    </source>
</evidence>
<feature type="transmembrane region" description="Helical" evidence="12">
    <location>
        <begin position="123"/>
        <end position="140"/>
    </location>
</feature>
<evidence type="ECO:0000256" key="7">
    <source>
        <dbReference type="ARBA" id="ARBA00022777"/>
    </source>
</evidence>
<reference evidence="14 15" key="1">
    <citation type="journal article" date="2023" name="Int. J. Syst. Evol. Microbiol.">
        <title>Terrisporobacter hibernicus sp. nov., isolated from bovine faeces in Northern Ireland.</title>
        <authorList>
            <person name="Mitchell M."/>
            <person name="Nguyen S.V."/>
            <person name="Connor M."/>
            <person name="Fairley D.J."/>
            <person name="Donoghue O."/>
            <person name="Marshall H."/>
            <person name="Koolman L."/>
            <person name="McMullan G."/>
            <person name="Schaffer K.E."/>
            <person name="McGrath J.W."/>
            <person name="Fanning S."/>
        </authorList>
    </citation>
    <scope>NUCLEOTIDE SEQUENCE [LARGE SCALE GENOMIC DNA]</scope>
    <source>
        <strain evidence="14 15">MCA3</strain>
    </source>
</reference>
<dbReference type="InterPro" id="IPR036890">
    <property type="entry name" value="HATPase_C_sf"/>
</dbReference>
<gene>
    <name evidence="14" type="ORF">JW646_14635</name>
</gene>
<dbReference type="GO" id="GO:0000155">
    <property type="term" value="F:phosphorelay sensor kinase activity"/>
    <property type="evidence" value="ECO:0007669"/>
    <property type="project" value="InterPro"/>
</dbReference>
<evidence type="ECO:0000256" key="4">
    <source>
        <dbReference type="ARBA" id="ARBA00022679"/>
    </source>
</evidence>
<evidence type="ECO:0000256" key="12">
    <source>
        <dbReference type="SAM" id="Phobius"/>
    </source>
</evidence>
<evidence type="ECO:0000256" key="11">
    <source>
        <dbReference type="ARBA" id="ARBA00023136"/>
    </source>
</evidence>
<dbReference type="AlphaFoldDB" id="A0AAX2ZCC9"/>
<evidence type="ECO:0000256" key="1">
    <source>
        <dbReference type="ARBA" id="ARBA00000085"/>
    </source>
</evidence>
<dbReference type="EMBL" id="CP081135">
    <property type="protein sequence ID" value="UEL46862.1"/>
    <property type="molecule type" value="Genomic_DNA"/>
</dbReference>
<feature type="transmembrane region" description="Helical" evidence="12">
    <location>
        <begin position="152"/>
        <end position="169"/>
    </location>
</feature>
<evidence type="ECO:0000313" key="15">
    <source>
        <dbReference type="Proteomes" id="UP001198983"/>
    </source>
</evidence>
<dbReference type="InterPro" id="IPR003661">
    <property type="entry name" value="HisK_dim/P_dom"/>
</dbReference>
<dbReference type="PANTHER" id="PTHR42878">
    <property type="entry name" value="TWO-COMPONENT HISTIDINE KINASE"/>
    <property type="match status" value="1"/>
</dbReference>
<dbReference type="GO" id="GO:0005524">
    <property type="term" value="F:ATP binding"/>
    <property type="evidence" value="ECO:0007669"/>
    <property type="project" value="UniProtKB-KW"/>
</dbReference>
<proteinExistence type="predicted"/>
<dbReference type="InterPro" id="IPR036097">
    <property type="entry name" value="HisK_dim/P_sf"/>
</dbReference>
<feature type="transmembrane region" description="Helical" evidence="12">
    <location>
        <begin position="67"/>
        <end position="87"/>
    </location>
</feature>
<dbReference type="InterPro" id="IPR035965">
    <property type="entry name" value="PAS-like_dom_sf"/>
</dbReference>
<dbReference type="PROSITE" id="PS50109">
    <property type="entry name" value="HIS_KIN"/>
    <property type="match status" value="1"/>
</dbReference>
<feature type="transmembrane region" description="Helical" evidence="12">
    <location>
        <begin position="99"/>
        <end position="117"/>
    </location>
</feature>
<name>A0AAX2ZCC9_9FIRM</name>
<keyword evidence="8" id="KW-0067">ATP-binding</keyword>
<evidence type="ECO:0000313" key="14">
    <source>
        <dbReference type="EMBL" id="UEL46862.1"/>
    </source>
</evidence>
<dbReference type="Gene3D" id="3.30.565.10">
    <property type="entry name" value="Histidine kinase-like ATPase, C-terminal domain"/>
    <property type="match status" value="1"/>
</dbReference>